<protein>
    <submittedName>
        <fullName evidence="1">Uncharacterized protein</fullName>
    </submittedName>
</protein>
<accession>A0ACC2F443</accession>
<keyword evidence="2" id="KW-1185">Reference proteome</keyword>
<name>A0ACC2F443_DALPE</name>
<sequence length="406" mass="46319">MQPHSKSGIFSTTNMAETRMHEPIRHLSSRAERSQGERCVKQPAAVPPKKTSTIDLLAKEEEYKRLNAELEAKTAQLVMQAEQVMRNQNECLSKPITSNIEVDIEYDEIRNLNGLESSLRKPTAKVVTKKIVTSKPMSQNRRPGNQRKSQTNKSSALDDVAVCEGWEDFSLAKTIRKIEGRLDDGDTDDNPMEDVMPSVGEEMGSAAQVRFLKAKLCVMQEELNRLSHESNMKDDANSVLSTKIKQVEEERDRLQKTTSVQQTQIEKHRTLTEESNRKCDGLQQKVTTLQKEIEGLKRGQKQAATNHSAVEVRLNRALEEVEKSKTQLSKIQQMSKDTATQEHQKIETLQSENKRQEKQKAELILGFKKQLKLIDILKRQKMHFEAAQMLSFTEEEFTKALDWGKS</sequence>
<comment type="caution">
    <text evidence="1">The sequence shown here is derived from an EMBL/GenBank/DDBJ whole genome shotgun (WGS) entry which is preliminary data.</text>
</comment>
<gene>
    <name evidence="1" type="ORF">DPEC_G00347730</name>
</gene>
<proteinExistence type="predicted"/>
<dbReference type="EMBL" id="CM055762">
    <property type="protein sequence ID" value="KAJ7986143.1"/>
    <property type="molecule type" value="Genomic_DNA"/>
</dbReference>
<evidence type="ECO:0000313" key="1">
    <source>
        <dbReference type="EMBL" id="KAJ7986143.1"/>
    </source>
</evidence>
<dbReference type="Proteomes" id="UP001157502">
    <property type="component" value="Chromosome 35"/>
</dbReference>
<organism evidence="1 2">
    <name type="scientific">Dallia pectoralis</name>
    <name type="common">Alaska blackfish</name>
    <dbReference type="NCBI Taxonomy" id="75939"/>
    <lineage>
        <taxon>Eukaryota</taxon>
        <taxon>Metazoa</taxon>
        <taxon>Chordata</taxon>
        <taxon>Craniata</taxon>
        <taxon>Vertebrata</taxon>
        <taxon>Euteleostomi</taxon>
        <taxon>Actinopterygii</taxon>
        <taxon>Neopterygii</taxon>
        <taxon>Teleostei</taxon>
        <taxon>Protacanthopterygii</taxon>
        <taxon>Esociformes</taxon>
        <taxon>Umbridae</taxon>
        <taxon>Dallia</taxon>
    </lineage>
</organism>
<reference evidence="1" key="1">
    <citation type="submission" date="2021-05" db="EMBL/GenBank/DDBJ databases">
        <authorList>
            <person name="Pan Q."/>
            <person name="Jouanno E."/>
            <person name="Zahm M."/>
            <person name="Klopp C."/>
            <person name="Cabau C."/>
            <person name="Louis A."/>
            <person name="Berthelot C."/>
            <person name="Parey E."/>
            <person name="Roest Crollius H."/>
            <person name="Montfort J."/>
            <person name="Robinson-Rechavi M."/>
            <person name="Bouchez O."/>
            <person name="Lampietro C."/>
            <person name="Lopez Roques C."/>
            <person name="Donnadieu C."/>
            <person name="Postlethwait J."/>
            <person name="Bobe J."/>
            <person name="Dillon D."/>
            <person name="Chandos A."/>
            <person name="von Hippel F."/>
            <person name="Guiguen Y."/>
        </authorList>
    </citation>
    <scope>NUCLEOTIDE SEQUENCE</scope>
    <source>
        <strain evidence="1">YG-Jan2019</strain>
    </source>
</reference>
<evidence type="ECO:0000313" key="2">
    <source>
        <dbReference type="Proteomes" id="UP001157502"/>
    </source>
</evidence>